<dbReference type="InterPro" id="IPR029033">
    <property type="entry name" value="His_PPase_superfam"/>
</dbReference>
<dbReference type="RefSeq" id="WP_335424784.1">
    <property type="nucleotide sequence ID" value="NZ_JBALHR010000012.1"/>
</dbReference>
<dbReference type="CDD" id="cd07067">
    <property type="entry name" value="HP_PGM_like"/>
    <property type="match status" value="1"/>
</dbReference>
<dbReference type="Pfam" id="PF00300">
    <property type="entry name" value="His_Phos_1"/>
    <property type="match status" value="1"/>
</dbReference>
<proteinExistence type="predicted"/>
<comment type="caution">
    <text evidence="1">The sequence shown here is derived from an EMBL/GenBank/DDBJ whole genome shotgun (WGS) entry which is preliminary data.</text>
</comment>
<accession>A0ABU8BYH1</accession>
<dbReference type="PANTHER" id="PTHR48100">
    <property type="entry name" value="BROAD-SPECIFICITY PHOSPHATASE YOR283W-RELATED"/>
    <property type="match status" value="1"/>
</dbReference>
<dbReference type="InterPro" id="IPR050275">
    <property type="entry name" value="PGM_Phosphatase"/>
</dbReference>
<organism evidence="1 2">
    <name type="scientific">Gemmobacter denitrificans</name>
    <dbReference type="NCBI Taxonomy" id="3123040"/>
    <lineage>
        <taxon>Bacteria</taxon>
        <taxon>Pseudomonadati</taxon>
        <taxon>Pseudomonadota</taxon>
        <taxon>Alphaproteobacteria</taxon>
        <taxon>Rhodobacterales</taxon>
        <taxon>Paracoccaceae</taxon>
        <taxon>Gemmobacter</taxon>
    </lineage>
</organism>
<keyword evidence="2" id="KW-1185">Reference proteome</keyword>
<sequence>MTRFWWLRHGPTHAKHFCGWLDLPADLSDHAAIGRMQALLPDAPVVSSDLLRARQTADAIAGPRPRLPALPNLREFHFGEWEGKHWSETAESHPELSRAYWESPGDIAPPGGESWNAAAARVDAAVGGLLALGHTDLIVVAHMGVILTRLAQALDEDPETAIGHRIDPLSLTRLAHDGTRWRAELINHIP</sequence>
<dbReference type="GO" id="GO:0016787">
    <property type="term" value="F:hydrolase activity"/>
    <property type="evidence" value="ECO:0007669"/>
    <property type="project" value="UniProtKB-KW"/>
</dbReference>
<dbReference type="EC" id="3.1.3.-" evidence="1"/>
<evidence type="ECO:0000313" key="2">
    <source>
        <dbReference type="Proteomes" id="UP001431963"/>
    </source>
</evidence>
<keyword evidence="1" id="KW-0378">Hydrolase</keyword>
<dbReference type="SMART" id="SM00855">
    <property type="entry name" value="PGAM"/>
    <property type="match status" value="1"/>
</dbReference>
<evidence type="ECO:0000313" key="1">
    <source>
        <dbReference type="EMBL" id="MEH7829759.1"/>
    </source>
</evidence>
<dbReference type="InterPro" id="IPR013078">
    <property type="entry name" value="His_Pase_superF_clade-1"/>
</dbReference>
<dbReference type="PANTHER" id="PTHR48100:SF1">
    <property type="entry name" value="HISTIDINE PHOSPHATASE FAMILY PROTEIN-RELATED"/>
    <property type="match status" value="1"/>
</dbReference>
<gene>
    <name evidence="1" type="ORF">V6590_16540</name>
</gene>
<dbReference type="Proteomes" id="UP001431963">
    <property type="component" value="Unassembled WGS sequence"/>
</dbReference>
<reference evidence="1" key="1">
    <citation type="submission" date="2024-02" db="EMBL/GenBank/DDBJ databases">
        <title>Genome sequences of strain Gemmobacter sp. JM10B15.</title>
        <authorList>
            <person name="Zhang M."/>
        </authorList>
    </citation>
    <scope>NUCLEOTIDE SEQUENCE</scope>
    <source>
        <strain evidence="1">JM10B15</strain>
    </source>
</reference>
<dbReference type="Gene3D" id="3.40.50.1240">
    <property type="entry name" value="Phosphoglycerate mutase-like"/>
    <property type="match status" value="1"/>
</dbReference>
<dbReference type="SUPFAM" id="SSF53254">
    <property type="entry name" value="Phosphoglycerate mutase-like"/>
    <property type="match status" value="1"/>
</dbReference>
<protein>
    <submittedName>
        <fullName evidence="1">Histidine phosphatase family protein</fullName>
        <ecNumber evidence="1">3.1.3.-</ecNumber>
    </submittedName>
</protein>
<dbReference type="EMBL" id="JBALHR010000012">
    <property type="protein sequence ID" value="MEH7829759.1"/>
    <property type="molecule type" value="Genomic_DNA"/>
</dbReference>
<name>A0ABU8BYH1_9RHOB</name>